<dbReference type="Proteomes" id="UP000094463">
    <property type="component" value="Chromosome"/>
</dbReference>
<dbReference type="EMBL" id="CP012502">
    <property type="protein sequence ID" value="AOM82889.1"/>
    <property type="molecule type" value="Genomic_DNA"/>
</dbReference>
<evidence type="ECO:0000259" key="3">
    <source>
        <dbReference type="Pfam" id="PF07859"/>
    </source>
</evidence>
<dbReference type="InterPro" id="IPR029058">
    <property type="entry name" value="AB_hydrolase_fold"/>
</dbReference>
<accession>A0A1D7QV78</accession>
<dbReference type="AlphaFoldDB" id="A0A1D7QV78"/>
<feature type="transmembrane region" description="Helical" evidence="2">
    <location>
        <begin position="12"/>
        <end position="33"/>
    </location>
</feature>
<keyword evidence="1" id="KW-0378">Hydrolase</keyword>
<dbReference type="PANTHER" id="PTHR48081:SF8">
    <property type="entry name" value="ALPHA_BETA HYDROLASE FOLD-3 DOMAIN-CONTAINING PROTEIN-RELATED"/>
    <property type="match status" value="1"/>
</dbReference>
<sequence>MNATKKWLKRISFGMILLSGLSIIAVATAIFFWQSTDSGRLPAKTAVVLHAINNNLVPLDIEIDMPAFLSGSPAPGSPGVRMVREDLSIPVTDHITIPARVYYPNTEGPHPMVMYYHGGAFLEGYGNLDTHDNVIRSIARRTNSVVVAPAYRLAPAYAFPAAIEDSYAAMEWAVENAEQFNGNPEQLNVVGDSAGGNIATVMTIMARDRDGPDIQSQVLMYPLTTFLDVSFESRNQYDSGYFLLSRAVMYRARDLYTPQELMWSSPYTSPLHASDLSDLPPALVITAEFDPLRDEGEAYAERLFEAGSPVILSRYEGVMHAFISFYEIMESGREGLTQTAQFLRQVNSGRLDPEPSFTFEIREPPEGIERIRDQSEAFAIGAYLLGRTGMNILSKE</sequence>
<dbReference type="STRING" id="632773.BBEV_1526"/>
<organism evidence="4 5">
    <name type="scientific">Salisediminibacterium beveridgei</name>
    <dbReference type="NCBI Taxonomy" id="632773"/>
    <lineage>
        <taxon>Bacteria</taxon>
        <taxon>Bacillati</taxon>
        <taxon>Bacillota</taxon>
        <taxon>Bacilli</taxon>
        <taxon>Bacillales</taxon>
        <taxon>Bacillaceae</taxon>
        <taxon>Salisediminibacterium</taxon>
    </lineage>
</organism>
<name>A0A1D7QV78_9BACI</name>
<dbReference type="PANTHER" id="PTHR48081">
    <property type="entry name" value="AB HYDROLASE SUPERFAMILY PROTEIN C4A8.06C"/>
    <property type="match status" value="1"/>
</dbReference>
<dbReference type="RefSeq" id="WP_069364926.1">
    <property type="nucleotide sequence ID" value="NZ_CP012502.1"/>
</dbReference>
<evidence type="ECO:0000256" key="1">
    <source>
        <dbReference type="ARBA" id="ARBA00022801"/>
    </source>
</evidence>
<keyword evidence="2" id="KW-0812">Transmembrane</keyword>
<keyword evidence="2" id="KW-0472">Membrane</keyword>
<dbReference type="Pfam" id="PF07859">
    <property type="entry name" value="Abhydrolase_3"/>
    <property type="match status" value="1"/>
</dbReference>
<dbReference type="GO" id="GO:0016787">
    <property type="term" value="F:hydrolase activity"/>
    <property type="evidence" value="ECO:0007669"/>
    <property type="project" value="UniProtKB-KW"/>
</dbReference>
<keyword evidence="2" id="KW-1133">Transmembrane helix</keyword>
<protein>
    <submittedName>
        <fullName evidence="4">Acetyl esterase</fullName>
    </submittedName>
</protein>
<evidence type="ECO:0000256" key="2">
    <source>
        <dbReference type="SAM" id="Phobius"/>
    </source>
</evidence>
<reference evidence="4 5" key="1">
    <citation type="submission" date="2015-08" db="EMBL/GenBank/DDBJ databases">
        <title>The complete genome sequence of Bacillus beveridgei MLTeJB.</title>
        <authorList>
            <person name="Hanson T.E."/>
            <person name="Mesa C."/>
            <person name="Basesman S.M."/>
            <person name="Oremland R.S."/>
        </authorList>
    </citation>
    <scope>NUCLEOTIDE SEQUENCE [LARGE SCALE GENOMIC DNA]</scope>
    <source>
        <strain evidence="4 5">MLTeJB</strain>
    </source>
</reference>
<dbReference type="InterPro" id="IPR013094">
    <property type="entry name" value="AB_hydrolase_3"/>
</dbReference>
<dbReference type="KEGG" id="bbev:BBEV_1526"/>
<feature type="domain" description="Alpha/beta hydrolase fold-3" evidence="3">
    <location>
        <begin position="113"/>
        <end position="323"/>
    </location>
</feature>
<evidence type="ECO:0000313" key="5">
    <source>
        <dbReference type="Proteomes" id="UP000094463"/>
    </source>
</evidence>
<dbReference type="Gene3D" id="3.40.50.1820">
    <property type="entry name" value="alpha/beta hydrolase"/>
    <property type="match status" value="1"/>
</dbReference>
<dbReference type="PATRIC" id="fig|632773.3.peg.1604"/>
<evidence type="ECO:0000313" key="4">
    <source>
        <dbReference type="EMBL" id="AOM82889.1"/>
    </source>
</evidence>
<gene>
    <name evidence="4" type="primary">aes</name>
    <name evidence="4" type="ORF">BBEV_1526</name>
</gene>
<keyword evidence="5" id="KW-1185">Reference proteome</keyword>
<proteinExistence type="predicted"/>
<dbReference type="SUPFAM" id="SSF53474">
    <property type="entry name" value="alpha/beta-Hydrolases"/>
    <property type="match status" value="1"/>
</dbReference>
<dbReference type="InterPro" id="IPR050300">
    <property type="entry name" value="GDXG_lipolytic_enzyme"/>
</dbReference>